<accession>A0A380EJT3</accession>
<dbReference type="EMBL" id="UHBY01000003">
    <property type="protein sequence ID" value="SUL35054.1"/>
    <property type="molecule type" value="Genomic_DNA"/>
</dbReference>
<reference evidence="1 2" key="1">
    <citation type="submission" date="2018-06" db="EMBL/GenBank/DDBJ databases">
        <authorList>
            <consortium name="Pathogen Informatics"/>
            <person name="Doyle S."/>
        </authorList>
    </citation>
    <scope>NUCLEOTIDE SEQUENCE [LARGE SCALE GENOMIC DNA]</scope>
    <source>
        <strain evidence="1 2">NCTC10702</strain>
    </source>
</reference>
<evidence type="ECO:0000313" key="2">
    <source>
        <dbReference type="Proteomes" id="UP000254116"/>
    </source>
</evidence>
<dbReference type="AlphaFoldDB" id="A0A380EJT3"/>
<organism evidence="1 2">
    <name type="scientific">Staphylococcus aureus</name>
    <dbReference type="NCBI Taxonomy" id="1280"/>
    <lineage>
        <taxon>Bacteria</taxon>
        <taxon>Bacillati</taxon>
        <taxon>Bacillota</taxon>
        <taxon>Bacilli</taxon>
        <taxon>Bacillales</taxon>
        <taxon>Staphylococcaceae</taxon>
        <taxon>Staphylococcus</taxon>
    </lineage>
</organism>
<proteinExistence type="predicted"/>
<sequence>MFNAANCQPPVPKPVLIFVIQTLPGPIPTLVASAPAFSNSLTPSGVPTLPAITKLSGYMGFYMFNHVYH</sequence>
<name>A0A380EJT3_STAAU</name>
<protein>
    <submittedName>
        <fullName evidence="1">Uncharacterized protein</fullName>
    </submittedName>
</protein>
<gene>
    <name evidence="1" type="ORF">NCTC10702_02099</name>
</gene>
<dbReference type="Proteomes" id="UP000254116">
    <property type="component" value="Unassembled WGS sequence"/>
</dbReference>
<evidence type="ECO:0000313" key="1">
    <source>
        <dbReference type="EMBL" id="SUL35054.1"/>
    </source>
</evidence>